<gene>
    <name evidence="1" type="ORF">SPARVUS_LOCUS3547306</name>
</gene>
<evidence type="ECO:0000313" key="1">
    <source>
        <dbReference type="EMBL" id="CAI9550656.1"/>
    </source>
</evidence>
<name>A0ABN9BT33_9NEOB</name>
<organism evidence="1 2">
    <name type="scientific">Staurois parvus</name>
    <dbReference type="NCBI Taxonomy" id="386267"/>
    <lineage>
        <taxon>Eukaryota</taxon>
        <taxon>Metazoa</taxon>
        <taxon>Chordata</taxon>
        <taxon>Craniata</taxon>
        <taxon>Vertebrata</taxon>
        <taxon>Euteleostomi</taxon>
        <taxon>Amphibia</taxon>
        <taxon>Batrachia</taxon>
        <taxon>Anura</taxon>
        <taxon>Neobatrachia</taxon>
        <taxon>Ranoidea</taxon>
        <taxon>Ranidae</taxon>
        <taxon>Staurois</taxon>
    </lineage>
</organism>
<evidence type="ECO:0000313" key="2">
    <source>
        <dbReference type="Proteomes" id="UP001162483"/>
    </source>
</evidence>
<comment type="caution">
    <text evidence="1">The sequence shown here is derived from an EMBL/GenBank/DDBJ whole genome shotgun (WGS) entry which is preliminary data.</text>
</comment>
<sequence>SLGGCRTLDLCLGSADWPCADHMHSPSQKKLSSITHQIEHVQGVFT</sequence>
<dbReference type="Proteomes" id="UP001162483">
    <property type="component" value="Unassembled WGS sequence"/>
</dbReference>
<accession>A0ABN9BT33</accession>
<protein>
    <submittedName>
        <fullName evidence="1">Uncharacterized protein</fullName>
    </submittedName>
</protein>
<dbReference type="EMBL" id="CATNWA010005721">
    <property type="protein sequence ID" value="CAI9550656.1"/>
    <property type="molecule type" value="Genomic_DNA"/>
</dbReference>
<reference evidence="1" key="1">
    <citation type="submission" date="2023-05" db="EMBL/GenBank/DDBJ databases">
        <authorList>
            <person name="Stuckert A."/>
        </authorList>
    </citation>
    <scope>NUCLEOTIDE SEQUENCE</scope>
</reference>
<keyword evidence="2" id="KW-1185">Reference proteome</keyword>
<proteinExistence type="predicted"/>
<feature type="non-terminal residue" evidence="1">
    <location>
        <position position="1"/>
    </location>
</feature>